<evidence type="ECO:0000259" key="4">
    <source>
        <dbReference type="PROSITE" id="PS51930"/>
    </source>
</evidence>
<keyword evidence="6" id="KW-1185">Reference proteome</keyword>
<dbReference type="SMART" id="SM00877">
    <property type="entry name" value="BMC"/>
    <property type="match status" value="1"/>
</dbReference>
<reference evidence="5" key="1">
    <citation type="submission" date="2020-09" db="EMBL/GenBank/DDBJ databases">
        <title>New species isolated from human feces.</title>
        <authorList>
            <person name="Kitahara M."/>
            <person name="Shigeno Y."/>
            <person name="Shime M."/>
            <person name="Matsumoto Y."/>
            <person name="Nakamura S."/>
            <person name="Motooka D."/>
            <person name="Fukuoka S."/>
            <person name="Nishikawa H."/>
            <person name="Benno Y."/>
        </authorList>
    </citation>
    <scope>NUCLEOTIDE SEQUENCE</scope>
    <source>
        <strain evidence="5">MM59</strain>
    </source>
</reference>
<proteinExistence type="inferred from homology"/>
<dbReference type="CDD" id="cd07045">
    <property type="entry name" value="BMC_CcmK_like"/>
    <property type="match status" value="1"/>
</dbReference>
<dbReference type="KEGG" id="pfaa:MM59RIKEN_15800"/>
<dbReference type="SUPFAM" id="SSF143414">
    <property type="entry name" value="CcmK-like"/>
    <property type="match status" value="1"/>
</dbReference>
<accession>A0A810QF28</accession>
<dbReference type="GO" id="GO:0031469">
    <property type="term" value="C:bacterial microcompartment"/>
    <property type="evidence" value="ECO:0007669"/>
    <property type="project" value="UniProtKB-SubCell"/>
</dbReference>
<comment type="similarity">
    <text evidence="3">Belongs to the bacterial microcompartments protein family.</text>
</comment>
<evidence type="ECO:0000313" key="6">
    <source>
        <dbReference type="Proteomes" id="UP000679848"/>
    </source>
</evidence>
<dbReference type="Gene3D" id="3.30.70.1710">
    <property type="match status" value="1"/>
</dbReference>
<feature type="domain" description="BMC" evidence="4">
    <location>
        <begin position="3"/>
        <end position="86"/>
    </location>
</feature>
<dbReference type="InterPro" id="IPR000249">
    <property type="entry name" value="BMC_dom"/>
</dbReference>
<evidence type="ECO:0000256" key="2">
    <source>
        <dbReference type="ARBA" id="ARBA00024446"/>
    </source>
</evidence>
<gene>
    <name evidence="5" type="ORF">MM59RIKEN_15800</name>
</gene>
<evidence type="ECO:0000313" key="5">
    <source>
        <dbReference type="EMBL" id="BCK84261.1"/>
    </source>
</evidence>
<protein>
    <submittedName>
        <fullName evidence="5">BMC domain-containing protein</fullName>
    </submittedName>
</protein>
<dbReference type="AlphaFoldDB" id="A0A810QF28"/>
<name>A0A810QF28_9FIRM</name>
<evidence type="ECO:0000256" key="1">
    <source>
        <dbReference type="ARBA" id="ARBA00024322"/>
    </source>
</evidence>
<keyword evidence="2" id="KW-1283">Bacterial microcompartment</keyword>
<comment type="subcellular location">
    <subcellularLocation>
        <location evidence="1">Bacterial microcompartment</location>
    </subcellularLocation>
</comment>
<evidence type="ECO:0000256" key="3">
    <source>
        <dbReference type="PROSITE-ProRule" id="PRU01278"/>
    </source>
</evidence>
<dbReference type="Proteomes" id="UP000679848">
    <property type="component" value="Chromosome"/>
</dbReference>
<sequence>MNAYGYIEVVGLVPAVEAADAALKAAEVQVVGKENTGKAMIAVIIKGEIGAVRTAVNAAEEAVNRIGKVVNTNIIAKPDASLENLY</sequence>
<dbReference type="RefSeq" id="WP_213543067.1">
    <property type="nucleotide sequence ID" value="NZ_AP023420.1"/>
</dbReference>
<dbReference type="InterPro" id="IPR037233">
    <property type="entry name" value="CcmK-like_sf"/>
</dbReference>
<dbReference type="PANTHER" id="PTHR33941">
    <property type="entry name" value="PROPANEDIOL UTILIZATION PROTEIN PDUA"/>
    <property type="match status" value="1"/>
</dbReference>
<dbReference type="PROSITE" id="PS51930">
    <property type="entry name" value="BMC_2"/>
    <property type="match status" value="1"/>
</dbReference>
<dbReference type="EMBL" id="AP023420">
    <property type="protein sequence ID" value="BCK84261.1"/>
    <property type="molecule type" value="Genomic_DNA"/>
</dbReference>
<dbReference type="Pfam" id="PF00936">
    <property type="entry name" value="BMC"/>
    <property type="match status" value="1"/>
</dbReference>
<dbReference type="InterPro" id="IPR050575">
    <property type="entry name" value="BMC_shell"/>
</dbReference>
<dbReference type="PANTHER" id="PTHR33941:SF11">
    <property type="entry name" value="BACTERIAL MICROCOMPARTMENT SHELL PROTEIN PDUJ"/>
    <property type="match status" value="1"/>
</dbReference>
<dbReference type="InterPro" id="IPR044872">
    <property type="entry name" value="CcmK/CsoS1_BMC"/>
</dbReference>
<organism evidence="5 6">
    <name type="scientific">Pusillibacter faecalis</name>
    <dbReference type="NCBI Taxonomy" id="2714358"/>
    <lineage>
        <taxon>Bacteria</taxon>
        <taxon>Bacillati</taxon>
        <taxon>Bacillota</taxon>
        <taxon>Clostridia</taxon>
        <taxon>Eubacteriales</taxon>
        <taxon>Oscillospiraceae</taxon>
        <taxon>Pusillibacter</taxon>
    </lineage>
</organism>